<keyword evidence="6 12" id="KW-0067">ATP-binding</keyword>
<feature type="transmembrane region" description="Helical" evidence="9">
    <location>
        <begin position="278"/>
        <end position="298"/>
    </location>
</feature>
<proteinExistence type="predicted"/>
<evidence type="ECO:0000256" key="7">
    <source>
        <dbReference type="ARBA" id="ARBA00022989"/>
    </source>
</evidence>
<dbReference type="FunFam" id="3.40.50.300:FF:000299">
    <property type="entry name" value="ABC transporter ATP-binding protein/permease"/>
    <property type="match status" value="1"/>
</dbReference>
<dbReference type="InterPro" id="IPR036640">
    <property type="entry name" value="ABC1_TM_sf"/>
</dbReference>
<feature type="transmembrane region" description="Helical" evidence="9">
    <location>
        <begin position="133"/>
        <end position="155"/>
    </location>
</feature>
<evidence type="ECO:0000256" key="1">
    <source>
        <dbReference type="ARBA" id="ARBA00004651"/>
    </source>
</evidence>
<dbReference type="Pfam" id="PF00664">
    <property type="entry name" value="ABC_membrane"/>
    <property type="match status" value="1"/>
</dbReference>
<organism evidence="12 13">
    <name type="scientific">Pasteurella atlantica</name>
    <dbReference type="NCBI Taxonomy" id="2827233"/>
    <lineage>
        <taxon>Bacteria</taxon>
        <taxon>Pseudomonadati</taxon>
        <taxon>Pseudomonadota</taxon>
        <taxon>Gammaproteobacteria</taxon>
        <taxon>Pasteurellales</taxon>
        <taxon>Pasteurellaceae</taxon>
        <taxon>Pasteurella</taxon>
    </lineage>
</organism>
<evidence type="ECO:0000259" key="10">
    <source>
        <dbReference type="PROSITE" id="PS50893"/>
    </source>
</evidence>
<feature type="transmembrane region" description="Helical" evidence="9">
    <location>
        <begin position="161"/>
        <end position="182"/>
    </location>
</feature>
<evidence type="ECO:0000313" key="12">
    <source>
        <dbReference type="EMBL" id="MDP8186727.1"/>
    </source>
</evidence>
<dbReference type="SUPFAM" id="SSF90123">
    <property type="entry name" value="ABC transporter transmembrane region"/>
    <property type="match status" value="1"/>
</dbReference>
<feature type="transmembrane region" description="Helical" evidence="9">
    <location>
        <begin position="60"/>
        <end position="77"/>
    </location>
</feature>
<dbReference type="InterPro" id="IPR027417">
    <property type="entry name" value="P-loop_NTPase"/>
</dbReference>
<accession>A0AAW8CQS7</accession>
<evidence type="ECO:0000256" key="5">
    <source>
        <dbReference type="ARBA" id="ARBA00022741"/>
    </source>
</evidence>
<dbReference type="InterPro" id="IPR003439">
    <property type="entry name" value="ABC_transporter-like_ATP-bd"/>
</dbReference>
<dbReference type="Gene3D" id="1.20.1560.10">
    <property type="entry name" value="ABC transporter type 1, transmembrane domain"/>
    <property type="match status" value="1"/>
</dbReference>
<dbReference type="AlphaFoldDB" id="A0AAW8CQS7"/>
<dbReference type="PROSITE" id="PS50929">
    <property type="entry name" value="ABC_TM1F"/>
    <property type="match status" value="1"/>
</dbReference>
<dbReference type="SUPFAM" id="SSF52540">
    <property type="entry name" value="P-loop containing nucleoside triphosphate hydrolases"/>
    <property type="match status" value="1"/>
</dbReference>
<dbReference type="InterPro" id="IPR039421">
    <property type="entry name" value="Type_1_exporter"/>
</dbReference>
<dbReference type="RefSeq" id="WP_211597329.1">
    <property type="nucleotide sequence ID" value="NZ_JAGRQI010000004.1"/>
</dbReference>
<evidence type="ECO:0000259" key="11">
    <source>
        <dbReference type="PROSITE" id="PS50929"/>
    </source>
</evidence>
<evidence type="ECO:0000256" key="6">
    <source>
        <dbReference type="ARBA" id="ARBA00022840"/>
    </source>
</evidence>
<protein>
    <submittedName>
        <fullName evidence="12">ABC transporter ATP-binding protein</fullName>
    </submittedName>
</protein>
<name>A0AAW8CQS7_9PAST</name>
<keyword evidence="2" id="KW-0813">Transport</keyword>
<evidence type="ECO:0000256" key="4">
    <source>
        <dbReference type="ARBA" id="ARBA00022692"/>
    </source>
</evidence>
<dbReference type="GO" id="GO:0140359">
    <property type="term" value="F:ABC-type transporter activity"/>
    <property type="evidence" value="ECO:0007669"/>
    <property type="project" value="InterPro"/>
</dbReference>
<comment type="caution">
    <text evidence="12">The sequence shown here is derived from an EMBL/GenBank/DDBJ whole genome shotgun (WGS) entry which is preliminary data.</text>
</comment>
<keyword evidence="8 9" id="KW-0472">Membrane</keyword>
<dbReference type="GO" id="GO:0034040">
    <property type="term" value="F:ATPase-coupled lipid transmembrane transporter activity"/>
    <property type="evidence" value="ECO:0007669"/>
    <property type="project" value="TreeGrafter"/>
</dbReference>
<dbReference type="Pfam" id="PF00005">
    <property type="entry name" value="ABC_tran"/>
    <property type="match status" value="1"/>
</dbReference>
<keyword evidence="5" id="KW-0547">Nucleotide-binding</keyword>
<dbReference type="PANTHER" id="PTHR24221">
    <property type="entry name" value="ATP-BINDING CASSETTE SUB-FAMILY B"/>
    <property type="match status" value="1"/>
</dbReference>
<feature type="transmembrane region" description="Helical" evidence="9">
    <location>
        <begin position="12"/>
        <end position="40"/>
    </location>
</feature>
<dbReference type="EMBL" id="JASAYJ010000004">
    <property type="protein sequence ID" value="MDP8186727.1"/>
    <property type="molecule type" value="Genomic_DNA"/>
</dbReference>
<reference evidence="12" key="1">
    <citation type="journal article" date="2023" name="Front. Microbiol.">
        <title>Phylogeography and host specificity of Pasteurellaceae pathogenic to sea-farmed fish in the north-east Atlantic.</title>
        <authorList>
            <person name="Gulla S."/>
            <person name="Colquhoun D.J."/>
            <person name="Olsen A.B."/>
            <person name="Spilsberg B."/>
            <person name="Lagesen K."/>
            <person name="Aakesson C.P."/>
            <person name="Strom S."/>
            <person name="Manji F."/>
            <person name="Birkbeck T.H."/>
            <person name="Nilsen H.K."/>
        </authorList>
    </citation>
    <scope>NUCLEOTIDE SEQUENCE</scope>
    <source>
        <strain evidence="12">VIB1234</strain>
    </source>
</reference>
<evidence type="ECO:0000256" key="9">
    <source>
        <dbReference type="SAM" id="Phobius"/>
    </source>
</evidence>
<keyword evidence="3" id="KW-1003">Cell membrane</keyword>
<dbReference type="GO" id="GO:0005524">
    <property type="term" value="F:ATP binding"/>
    <property type="evidence" value="ECO:0007669"/>
    <property type="project" value="UniProtKB-KW"/>
</dbReference>
<evidence type="ECO:0000256" key="3">
    <source>
        <dbReference type="ARBA" id="ARBA00022475"/>
    </source>
</evidence>
<evidence type="ECO:0000256" key="8">
    <source>
        <dbReference type="ARBA" id="ARBA00023136"/>
    </source>
</evidence>
<gene>
    <name evidence="12" type="ORF">QJU78_02885</name>
</gene>
<evidence type="ECO:0000313" key="13">
    <source>
        <dbReference type="Proteomes" id="UP001230466"/>
    </source>
</evidence>
<feature type="domain" description="ABC transporter" evidence="10">
    <location>
        <begin position="340"/>
        <end position="552"/>
    </location>
</feature>
<dbReference type="PROSITE" id="PS50893">
    <property type="entry name" value="ABC_TRANSPORTER_2"/>
    <property type="match status" value="1"/>
</dbReference>
<sequence>MRKNGFVVMWNLLKLVVPLAHIMSFTVITGVLGFLSAIFIMVLGAMGLASLLDFQMHLELRSVLMILIILAVSRGLLRYLEQMSGHYIAFKLLALLREKVFTALRKLAFVKLQDKQSGQLVSLVTNEIELLEVFYAHTIAPIMIAFLTSTLLLVVFAHISIWFTVIAFLAYLTIGFILPIITTKMAREDGRKYRDLVGEMNDYFLDSVRGMKELQLFGNEKPRLDEINQRSEKIDQAFLKIKQQEGKVRSYTEIAVSAFNIVILFAGLILFYYQQIDFAGLLVAVILLMSSYGPVIALSNLSSNLLQTLASGERVLTLLNETPDLEDVVDSTDLDNVEQITVENLSFAYEDEKILSDLNLTINKGEIVGIHGRSGSGKSTLLKLIMRFYDPQSGKITINQTALPQINTASLRDHIAYITQQTYIFNESIYENILMANRSATKEQVIEASKKASLHNFIMSLPEGYDTKVTELGNNLSDGEKQRIGIARAFLHNASIILLDEPTSNLDSLNEAIILQSLQKVKQDKLIILVSHRASTMAICDQVIEIENGRMS</sequence>
<feature type="domain" description="ABC transmembrane type-1" evidence="11">
    <location>
        <begin position="22"/>
        <end position="307"/>
    </location>
</feature>
<keyword evidence="7 9" id="KW-1133">Transmembrane helix</keyword>
<feature type="transmembrane region" description="Helical" evidence="9">
    <location>
        <begin position="250"/>
        <end position="272"/>
    </location>
</feature>
<dbReference type="GO" id="GO:0016887">
    <property type="term" value="F:ATP hydrolysis activity"/>
    <property type="evidence" value="ECO:0007669"/>
    <property type="project" value="InterPro"/>
</dbReference>
<dbReference type="SMART" id="SM00382">
    <property type="entry name" value="AAA"/>
    <property type="match status" value="1"/>
</dbReference>
<dbReference type="InterPro" id="IPR011527">
    <property type="entry name" value="ABC1_TM_dom"/>
</dbReference>
<keyword evidence="4 9" id="KW-0812">Transmembrane</keyword>
<dbReference type="PANTHER" id="PTHR24221:SF653">
    <property type="entry name" value="TRANSPORT ATP-BINDING PROTEIN CYDC"/>
    <property type="match status" value="1"/>
</dbReference>
<dbReference type="GO" id="GO:0005886">
    <property type="term" value="C:plasma membrane"/>
    <property type="evidence" value="ECO:0007669"/>
    <property type="project" value="UniProtKB-SubCell"/>
</dbReference>
<dbReference type="Proteomes" id="UP001230466">
    <property type="component" value="Unassembled WGS sequence"/>
</dbReference>
<dbReference type="Gene3D" id="3.40.50.300">
    <property type="entry name" value="P-loop containing nucleotide triphosphate hydrolases"/>
    <property type="match status" value="1"/>
</dbReference>
<comment type="subcellular location">
    <subcellularLocation>
        <location evidence="1">Cell membrane</location>
        <topology evidence="1">Multi-pass membrane protein</topology>
    </subcellularLocation>
</comment>
<evidence type="ECO:0000256" key="2">
    <source>
        <dbReference type="ARBA" id="ARBA00022448"/>
    </source>
</evidence>
<dbReference type="InterPro" id="IPR003593">
    <property type="entry name" value="AAA+_ATPase"/>
</dbReference>